<feature type="transmembrane region" description="Helical" evidence="5">
    <location>
        <begin position="286"/>
        <end position="308"/>
    </location>
</feature>
<feature type="transmembrane region" description="Helical" evidence="5">
    <location>
        <begin position="163"/>
        <end position="187"/>
    </location>
</feature>
<feature type="transmembrane region" description="Helical" evidence="5">
    <location>
        <begin position="80"/>
        <end position="98"/>
    </location>
</feature>
<feature type="transmembrane region" description="Helical" evidence="5">
    <location>
        <begin position="55"/>
        <end position="74"/>
    </location>
</feature>
<evidence type="ECO:0000256" key="3">
    <source>
        <dbReference type="ARBA" id="ARBA00022989"/>
    </source>
</evidence>
<feature type="transmembrane region" description="Helical" evidence="5">
    <location>
        <begin position="199"/>
        <end position="219"/>
    </location>
</feature>
<dbReference type="Proteomes" id="UP000310406">
    <property type="component" value="Unassembled WGS sequence"/>
</dbReference>
<evidence type="ECO:0000256" key="5">
    <source>
        <dbReference type="SAM" id="Phobius"/>
    </source>
</evidence>
<comment type="caution">
    <text evidence="7">The sequence shown here is derived from an EMBL/GenBank/DDBJ whole genome shotgun (WGS) entry which is preliminary data.</text>
</comment>
<feature type="transmembrane region" description="Helical" evidence="5">
    <location>
        <begin position="31"/>
        <end position="48"/>
    </location>
</feature>
<dbReference type="InterPro" id="IPR007016">
    <property type="entry name" value="O-antigen_ligase-rel_domated"/>
</dbReference>
<keyword evidence="8" id="KW-1185">Reference proteome</keyword>
<accession>A0A4S8RI87</accession>
<feature type="transmembrane region" description="Helical" evidence="5">
    <location>
        <begin position="328"/>
        <end position="353"/>
    </location>
</feature>
<sequence>MAKVLKYIILILTILNVPSTFFFYVNPAISTVLSYLIYALLMAYFIVAEKHRPNLWMIAIGVAYFAIGGLNFAGDKESDYFITFTKYIIMIICGSALVKKVTKDDIFFLYFLGSISIIVHAVAFPDNYGRYSGFYIDPNQAGFVCLMAYALTFRIKKFPFRTLLQVIITVAGVFTFSRTFILIWLLINLLSVKVEFKNIRIIGVGVGLIILIAAIGPLLKLNTDRLETFTAVVNQNEGALQKAGEASRSETWSYYYEPLKESPILGNGYGSFMGGVFQTFGVHNTYILVLGEAGIIAFILLTSLYLYFLYMGVIMFKEEHHVLMQSIALFLFLLTFHNYFTTDHVLIASLWIANQISNYKKKKRADALPQPS</sequence>
<dbReference type="OrthoDB" id="695378at2"/>
<reference evidence="7 8" key="1">
    <citation type="submission" date="2019-03" db="EMBL/GenBank/DDBJ databases">
        <title>Muricauda SCR12 sp.nov, a marine bacterium isolated from Pacific Ocean:the Okinawa trough.</title>
        <authorList>
            <person name="Liu L."/>
        </authorList>
    </citation>
    <scope>NUCLEOTIDE SEQUENCE [LARGE SCALE GENOMIC DNA]</scope>
    <source>
        <strain evidence="7 8">SCR12</strain>
    </source>
</reference>
<dbReference type="EMBL" id="SNTZ01000009">
    <property type="protein sequence ID" value="THV58108.1"/>
    <property type="molecule type" value="Genomic_DNA"/>
</dbReference>
<name>A0A4S8RI87_9FLAO</name>
<dbReference type="AlphaFoldDB" id="A0A4S8RI87"/>
<evidence type="ECO:0000313" key="8">
    <source>
        <dbReference type="Proteomes" id="UP000310406"/>
    </source>
</evidence>
<feature type="transmembrane region" description="Helical" evidence="5">
    <location>
        <begin position="107"/>
        <end position="125"/>
    </location>
</feature>
<feature type="transmembrane region" description="Helical" evidence="5">
    <location>
        <begin position="131"/>
        <end position="151"/>
    </location>
</feature>
<proteinExistence type="predicted"/>
<keyword evidence="2 5" id="KW-0812">Transmembrane</keyword>
<evidence type="ECO:0000256" key="2">
    <source>
        <dbReference type="ARBA" id="ARBA00022692"/>
    </source>
</evidence>
<feature type="transmembrane region" description="Helical" evidence="5">
    <location>
        <begin position="7"/>
        <end position="25"/>
    </location>
</feature>
<dbReference type="GO" id="GO:0016020">
    <property type="term" value="C:membrane"/>
    <property type="evidence" value="ECO:0007669"/>
    <property type="project" value="UniProtKB-SubCell"/>
</dbReference>
<gene>
    <name evidence="7" type="ORF">EZV76_13560</name>
</gene>
<evidence type="ECO:0000259" key="6">
    <source>
        <dbReference type="Pfam" id="PF04932"/>
    </source>
</evidence>
<dbReference type="RefSeq" id="WP_136567110.1">
    <property type="nucleotide sequence ID" value="NZ_SNTZ01000009.1"/>
</dbReference>
<keyword evidence="4 5" id="KW-0472">Membrane</keyword>
<protein>
    <recommendedName>
        <fullName evidence="6">O-antigen ligase-related domain-containing protein</fullName>
    </recommendedName>
</protein>
<keyword evidence="3 5" id="KW-1133">Transmembrane helix</keyword>
<evidence type="ECO:0000256" key="4">
    <source>
        <dbReference type="ARBA" id="ARBA00023136"/>
    </source>
</evidence>
<organism evidence="7 8">
    <name type="scientific">Flagellimonas alvinocaridis</name>
    <dbReference type="NCBI Taxonomy" id="2530200"/>
    <lineage>
        <taxon>Bacteria</taxon>
        <taxon>Pseudomonadati</taxon>
        <taxon>Bacteroidota</taxon>
        <taxon>Flavobacteriia</taxon>
        <taxon>Flavobacteriales</taxon>
        <taxon>Flavobacteriaceae</taxon>
        <taxon>Flagellimonas</taxon>
    </lineage>
</organism>
<evidence type="ECO:0000313" key="7">
    <source>
        <dbReference type="EMBL" id="THV58108.1"/>
    </source>
</evidence>
<comment type="subcellular location">
    <subcellularLocation>
        <location evidence="1">Membrane</location>
        <topology evidence="1">Multi-pass membrane protein</topology>
    </subcellularLocation>
</comment>
<feature type="domain" description="O-antigen ligase-related" evidence="6">
    <location>
        <begin position="166"/>
        <end position="301"/>
    </location>
</feature>
<evidence type="ECO:0000256" key="1">
    <source>
        <dbReference type="ARBA" id="ARBA00004141"/>
    </source>
</evidence>
<dbReference type="Pfam" id="PF04932">
    <property type="entry name" value="Wzy_C"/>
    <property type="match status" value="1"/>
</dbReference>